<dbReference type="EMBL" id="CAJVPW010072140">
    <property type="protein sequence ID" value="CAG8794135.1"/>
    <property type="molecule type" value="Genomic_DNA"/>
</dbReference>
<name>A0ACA9RIJ3_9GLOM</name>
<feature type="non-terminal residue" evidence="1">
    <location>
        <position position="96"/>
    </location>
</feature>
<sequence length="96" mass="11395">KIDVNLLFKLTNEERMKNNLEAAQKYVEYLARNKIYDHVPNARKKIPGIIWVDNLARECKNEEDAIKSWMNSSGHKKNMLDKDWEYFGAGFAKDFW</sequence>
<evidence type="ECO:0000313" key="1">
    <source>
        <dbReference type="EMBL" id="CAG8794135.1"/>
    </source>
</evidence>
<proteinExistence type="predicted"/>
<gene>
    <name evidence="1" type="ORF">SPELUC_LOCUS17496</name>
</gene>
<comment type="caution">
    <text evidence="1">The sequence shown here is derived from an EMBL/GenBank/DDBJ whole genome shotgun (WGS) entry which is preliminary data.</text>
</comment>
<organism evidence="1 2">
    <name type="scientific">Cetraspora pellucida</name>
    <dbReference type="NCBI Taxonomy" id="1433469"/>
    <lineage>
        <taxon>Eukaryota</taxon>
        <taxon>Fungi</taxon>
        <taxon>Fungi incertae sedis</taxon>
        <taxon>Mucoromycota</taxon>
        <taxon>Glomeromycotina</taxon>
        <taxon>Glomeromycetes</taxon>
        <taxon>Diversisporales</taxon>
        <taxon>Gigasporaceae</taxon>
        <taxon>Cetraspora</taxon>
    </lineage>
</organism>
<evidence type="ECO:0000313" key="2">
    <source>
        <dbReference type="Proteomes" id="UP000789366"/>
    </source>
</evidence>
<feature type="non-terminal residue" evidence="1">
    <location>
        <position position="1"/>
    </location>
</feature>
<protein>
    <submittedName>
        <fullName evidence="1">5955_t:CDS:1</fullName>
    </submittedName>
</protein>
<dbReference type="Proteomes" id="UP000789366">
    <property type="component" value="Unassembled WGS sequence"/>
</dbReference>
<accession>A0ACA9RIJ3</accession>
<reference evidence="1" key="1">
    <citation type="submission" date="2021-06" db="EMBL/GenBank/DDBJ databases">
        <authorList>
            <person name="Kallberg Y."/>
            <person name="Tangrot J."/>
            <person name="Rosling A."/>
        </authorList>
    </citation>
    <scope>NUCLEOTIDE SEQUENCE</scope>
    <source>
        <strain evidence="1">28 12/20/2015</strain>
    </source>
</reference>
<keyword evidence="2" id="KW-1185">Reference proteome</keyword>